<sequence>DTPQYIALSHRWGSSQHLTTKTSNYVHHILGIKFSHLPRTFQDAAAVALFLGIRLLRIDALCIIQDDTIDWHREAFLMGQTLSPPPPILIGDEQKGGLFYVDLRSNFKADVDNSELSGWGWVLQERFPSPRTLHFTQESIFLEDASGVKSEEDSLIGDTLLMKGSMALLTRWFEIVERYCKTDLTFEKDKLPAISRLARYIQAHTGDEYHSGFWKSQFPVGLLWAPDSQGVKRSMSSRAPSWSWASVDGPVQY</sequence>
<evidence type="ECO:0000313" key="3">
    <source>
        <dbReference type="Proteomes" id="UP000799424"/>
    </source>
</evidence>
<organism evidence="2 3">
    <name type="scientific">Ophiobolus disseminans</name>
    <dbReference type="NCBI Taxonomy" id="1469910"/>
    <lineage>
        <taxon>Eukaryota</taxon>
        <taxon>Fungi</taxon>
        <taxon>Dikarya</taxon>
        <taxon>Ascomycota</taxon>
        <taxon>Pezizomycotina</taxon>
        <taxon>Dothideomycetes</taxon>
        <taxon>Pleosporomycetidae</taxon>
        <taxon>Pleosporales</taxon>
        <taxon>Pleosporineae</taxon>
        <taxon>Phaeosphaeriaceae</taxon>
        <taxon>Ophiobolus</taxon>
    </lineage>
</organism>
<feature type="domain" description="Heterokaryon incompatibility" evidence="1">
    <location>
        <begin position="5"/>
        <end position="80"/>
    </location>
</feature>
<name>A0A6A6ZCF5_9PLEO</name>
<evidence type="ECO:0000259" key="1">
    <source>
        <dbReference type="Pfam" id="PF06985"/>
    </source>
</evidence>
<dbReference type="Pfam" id="PF06985">
    <property type="entry name" value="HET"/>
    <property type="match status" value="1"/>
</dbReference>
<feature type="non-terminal residue" evidence="2">
    <location>
        <position position="1"/>
    </location>
</feature>
<dbReference type="InterPro" id="IPR010730">
    <property type="entry name" value="HET"/>
</dbReference>
<evidence type="ECO:0000313" key="2">
    <source>
        <dbReference type="EMBL" id="KAF2818538.1"/>
    </source>
</evidence>
<dbReference type="Proteomes" id="UP000799424">
    <property type="component" value="Unassembled WGS sequence"/>
</dbReference>
<gene>
    <name evidence="2" type="ORF">CC86DRAFT_241286</name>
</gene>
<accession>A0A6A6ZCF5</accession>
<dbReference type="PANTHER" id="PTHR33112">
    <property type="entry name" value="DOMAIN PROTEIN, PUTATIVE-RELATED"/>
    <property type="match status" value="1"/>
</dbReference>
<feature type="non-terminal residue" evidence="2">
    <location>
        <position position="253"/>
    </location>
</feature>
<dbReference type="OrthoDB" id="5125733at2759"/>
<proteinExistence type="predicted"/>
<reference evidence="2" key="1">
    <citation type="journal article" date="2020" name="Stud. Mycol.">
        <title>101 Dothideomycetes genomes: a test case for predicting lifestyles and emergence of pathogens.</title>
        <authorList>
            <person name="Haridas S."/>
            <person name="Albert R."/>
            <person name="Binder M."/>
            <person name="Bloem J."/>
            <person name="Labutti K."/>
            <person name="Salamov A."/>
            <person name="Andreopoulos B."/>
            <person name="Baker S."/>
            <person name="Barry K."/>
            <person name="Bills G."/>
            <person name="Bluhm B."/>
            <person name="Cannon C."/>
            <person name="Castanera R."/>
            <person name="Culley D."/>
            <person name="Daum C."/>
            <person name="Ezra D."/>
            <person name="Gonzalez J."/>
            <person name="Henrissat B."/>
            <person name="Kuo A."/>
            <person name="Liang C."/>
            <person name="Lipzen A."/>
            <person name="Lutzoni F."/>
            <person name="Magnuson J."/>
            <person name="Mondo S."/>
            <person name="Nolan M."/>
            <person name="Ohm R."/>
            <person name="Pangilinan J."/>
            <person name="Park H.-J."/>
            <person name="Ramirez L."/>
            <person name="Alfaro M."/>
            <person name="Sun H."/>
            <person name="Tritt A."/>
            <person name="Yoshinaga Y."/>
            <person name="Zwiers L.-H."/>
            <person name="Turgeon B."/>
            <person name="Goodwin S."/>
            <person name="Spatafora J."/>
            <person name="Crous P."/>
            <person name="Grigoriev I."/>
        </authorList>
    </citation>
    <scope>NUCLEOTIDE SEQUENCE</scope>
    <source>
        <strain evidence="2">CBS 113818</strain>
    </source>
</reference>
<keyword evidence="3" id="KW-1185">Reference proteome</keyword>
<dbReference type="PANTHER" id="PTHR33112:SF16">
    <property type="entry name" value="HETEROKARYON INCOMPATIBILITY DOMAIN-CONTAINING PROTEIN"/>
    <property type="match status" value="1"/>
</dbReference>
<dbReference type="AlphaFoldDB" id="A0A6A6ZCF5"/>
<dbReference type="EMBL" id="MU006251">
    <property type="protein sequence ID" value="KAF2818538.1"/>
    <property type="molecule type" value="Genomic_DNA"/>
</dbReference>
<protein>
    <recommendedName>
        <fullName evidence="1">Heterokaryon incompatibility domain-containing protein</fullName>
    </recommendedName>
</protein>